<keyword evidence="29" id="KW-0539">Nucleus</keyword>
<organism evidence="43 44">
    <name type="scientific">Ovis aries</name>
    <name type="common">Sheep</name>
    <dbReference type="NCBI Taxonomy" id="9940"/>
    <lineage>
        <taxon>Eukaryota</taxon>
        <taxon>Metazoa</taxon>
        <taxon>Chordata</taxon>
        <taxon>Craniata</taxon>
        <taxon>Vertebrata</taxon>
        <taxon>Euteleostomi</taxon>
        <taxon>Mammalia</taxon>
        <taxon>Eutheria</taxon>
        <taxon>Laurasiatheria</taxon>
        <taxon>Artiodactyla</taxon>
        <taxon>Ruminantia</taxon>
        <taxon>Pecora</taxon>
        <taxon>Bovidae</taxon>
        <taxon>Caprinae</taxon>
        <taxon>Ovis</taxon>
    </lineage>
</organism>
<feature type="domain" description="J" evidence="41">
    <location>
        <begin position="302"/>
        <end position="365"/>
    </location>
</feature>
<feature type="domain" description="SAP" evidence="42">
    <location>
        <begin position="1254"/>
        <end position="1288"/>
    </location>
</feature>
<feature type="transmembrane region" description="Helical" evidence="40">
    <location>
        <begin position="200"/>
        <end position="221"/>
    </location>
</feature>
<keyword evidence="22" id="KW-0915">Sodium</keyword>
<evidence type="ECO:0000256" key="38">
    <source>
        <dbReference type="ARBA" id="ARBA00078700"/>
    </source>
</evidence>
<keyword evidence="16" id="KW-0810">Translation regulation</keyword>
<comment type="similarity">
    <text evidence="34">Belongs to the SAP domain-containing ribonucleoprotein family.</text>
</comment>
<feature type="compositionally biased region" description="Acidic residues" evidence="39">
    <location>
        <begin position="1292"/>
        <end position="1310"/>
    </location>
</feature>
<dbReference type="Gene3D" id="1.20.1420.30">
    <property type="entry name" value="NCX, central ion-binding region"/>
    <property type="match status" value="2"/>
</dbReference>
<feature type="region of interest" description="Disordered" evidence="39">
    <location>
        <begin position="1407"/>
        <end position="1456"/>
    </location>
</feature>
<keyword evidence="13" id="KW-0677">Repeat</keyword>
<dbReference type="PROSITE" id="PS50076">
    <property type="entry name" value="DNAJ_2"/>
    <property type="match status" value="1"/>
</dbReference>
<dbReference type="SMART" id="SM00513">
    <property type="entry name" value="SAP"/>
    <property type="match status" value="1"/>
</dbReference>
<evidence type="ECO:0000256" key="21">
    <source>
        <dbReference type="ARBA" id="ARBA00023015"/>
    </source>
</evidence>
<accession>A0A836D3R3</accession>
<keyword evidence="11" id="KW-0479">Metal-binding</keyword>
<evidence type="ECO:0000256" key="19">
    <source>
        <dbReference type="ARBA" id="ARBA00022989"/>
    </source>
</evidence>
<keyword evidence="7" id="KW-1003">Cell membrane</keyword>
<evidence type="ECO:0000256" key="8">
    <source>
        <dbReference type="ARBA" id="ARBA00022553"/>
    </source>
</evidence>
<dbReference type="InterPro" id="IPR004837">
    <property type="entry name" value="NaCa_Exmemb"/>
</dbReference>
<dbReference type="GO" id="GO:0006417">
    <property type="term" value="P:regulation of translation"/>
    <property type="evidence" value="ECO:0007669"/>
    <property type="project" value="UniProtKB-KW"/>
</dbReference>
<keyword evidence="21" id="KW-0805">Transcription regulation</keyword>
<keyword evidence="23" id="KW-0406">Ion transport</keyword>
<keyword evidence="10 40" id="KW-0812">Transmembrane</keyword>
<dbReference type="InterPro" id="IPR038081">
    <property type="entry name" value="CalX-like_sf"/>
</dbReference>
<name>A0A836D3R3_SHEEP</name>
<dbReference type="FunFam" id="1.20.1420.30:FF:000003">
    <property type="entry name" value="sodium/calcium exchanger 1 isoform X1"/>
    <property type="match status" value="1"/>
</dbReference>
<evidence type="ECO:0000256" key="34">
    <source>
        <dbReference type="ARBA" id="ARBA00046328"/>
    </source>
</evidence>
<evidence type="ECO:0000256" key="6">
    <source>
        <dbReference type="ARBA" id="ARBA00022449"/>
    </source>
</evidence>
<evidence type="ECO:0000259" key="41">
    <source>
        <dbReference type="PROSITE" id="PS50076"/>
    </source>
</evidence>
<feature type="transmembrane region" description="Helical" evidence="40">
    <location>
        <begin position="795"/>
        <end position="819"/>
    </location>
</feature>
<keyword evidence="12" id="KW-0732">Signal</keyword>
<evidence type="ECO:0000256" key="27">
    <source>
        <dbReference type="ARBA" id="ARBA00023180"/>
    </source>
</evidence>
<evidence type="ECO:0000256" key="17">
    <source>
        <dbReference type="ARBA" id="ARBA00022860"/>
    </source>
</evidence>
<dbReference type="EMBL" id="JAEMGP010000003">
    <property type="protein sequence ID" value="KAG5211598.1"/>
    <property type="molecule type" value="Genomic_DNA"/>
</dbReference>
<comment type="catalytic activity">
    <reaction evidence="32">
        <text>Ca(2+)(in) + 3 Na(+)(out) = Ca(2+)(out) + 3 Na(+)(in)</text>
        <dbReference type="Rhea" id="RHEA:69955"/>
        <dbReference type="ChEBI" id="CHEBI:29101"/>
        <dbReference type="ChEBI" id="CHEBI:29108"/>
    </reaction>
</comment>
<dbReference type="Gene3D" id="1.10.720.30">
    <property type="entry name" value="SAP domain"/>
    <property type="match status" value="1"/>
</dbReference>
<dbReference type="GO" id="GO:0003677">
    <property type="term" value="F:DNA binding"/>
    <property type="evidence" value="ECO:0007669"/>
    <property type="project" value="UniProtKB-KW"/>
</dbReference>
<feature type="transmembrane region" description="Helical" evidence="40">
    <location>
        <begin position="872"/>
        <end position="892"/>
    </location>
</feature>
<keyword evidence="20" id="KW-0007">Acetylation</keyword>
<evidence type="ECO:0000256" key="2">
    <source>
        <dbReference type="ARBA" id="ARBA00004651"/>
    </source>
</evidence>
<dbReference type="PRINTS" id="PR01260">
    <property type="entry name" value="NACAEXCHNGR1"/>
</dbReference>
<evidence type="ECO:0000256" key="33">
    <source>
        <dbReference type="ARBA" id="ARBA00045279"/>
    </source>
</evidence>
<dbReference type="InterPro" id="IPR041243">
    <property type="entry name" value="STI1/HOP_DP"/>
</dbReference>
<feature type="transmembrane region" description="Helical" evidence="40">
    <location>
        <begin position="233"/>
        <end position="254"/>
    </location>
</feature>
<evidence type="ECO:0000256" key="12">
    <source>
        <dbReference type="ARBA" id="ARBA00022729"/>
    </source>
</evidence>
<comment type="subcellular location">
    <subcellularLocation>
        <location evidence="2">Cell membrane</location>
        <topology evidence="2">Multi-pass membrane protein</topology>
    </subcellularLocation>
    <subcellularLocation>
        <location evidence="1">Nucleus speckle</location>
    </subcellularLocation>
</comment>
<keyword evidence="15" id="KW-0106">Calcium</keyword>
<dbReference type="InterPro" id="IPR011990">
    <property type="entry name" value="TPR-like_helical_dom_sf"/>
</dbReference>
<evidence type="ECO:0000256" key="36">
    <source>
        <dbReference type="ARBA" id="ARBA00062912"/>
    </source>
</evidence>
<evidence type="ECO:0000256" key="15">
    <source>
        <dbReference type="ARBA" id="ARBA00022837"/>
    </source>
</evidence>
<comment type="caution">
    <text evidence="43">The sequence shown here is derived from an EMBL/GenBank/DDBJ whole genome shotgun (WGS) entry which is preliminary data.</text>
</comment>
<evidence type="ECO:0000256" key="14">
    <source>
        <dbReference type="ARBA" id="ARBA00022803"/>
    </source>
</evidence>
<keyword evidence="27" id="KW-0325">Glycoprotein</keyword>
<evidence type="ECO:0000256" key="26">
    <source>
        <dbReference type="ARBA" id="ARBA00023163"/>
    </source>
</evidence>
<dbReference type="InterPro" id="IPR002987">
    <property type="entry name" value="NaCa_exhngr1"/>
</dbReference>
<keyword evidence="14" id="KW-0802">TPR repeat</keyword>
<feature type="region of interest" description="Disordered" evidence="39">
    <location>
        <begin position="1292"/>
        <end position="1328"/>
    </location>
</feature>
<dbReference type="Pfam" id="PF17830">
    <property type="entry name" value="STI1-HOP_DP"/>
    <property type="match status" value="1"/>
</dbReference>
<evidence type="ECO:0000256" key="30">
    <source>
        <dbReference type="ARBA" id="ARBA00030991"/>
    </source>
</evidence>
<comment type="function">
    <text evidence="35">Binds both single-stranded and double-stranded DNA with higher affinity for the single-stranded form. Specifically binds to scaffold/matrix attachment region DNA. Also binds single-stranded RNA. Enhances RNA unwinding activity of DDX39A. May participate in important transcriptional or translational control of cell growth, metabolism and carcinogenesis. Component of the TREX complex which is thought to couple mRNA transcription, processing and nuclear export, and specifically associates with spliced mRNA and not with unspliced pre-mRNA. The TREX complex is recruited to spliced mRNAs by a transcription-independent mechanism, binds to mRNA upstream of the exon-junction complex (EJC) and is recruited in a splicing- and cap-dependent manner to a region near the 5' end of the mRNA where it functions in mRNA export to the cytoplasm via the TAP/NXF1 pathway. Associates with DDX39B, which facilitates RNA binding of DDX39B and likely plays a role in mRNA export.</text>
</comment>
<dbReference type="Pfam" id="PF03160">
    <property type="entry name" value="Calx-beta"/>
    <property type="match status" value="1"/>
</dbReference>
<evidence type="ECO:0000256" key="3">
    <source>
        <dbReference type="ARBA" id="ARBA00007489"/>
    </source>
</evidence>
<feature type="compositionally biased region" description="Low complexity" evidence="39">
    <location>
        <begin position="1081"/>
        <end position="1092"/>
    </location>
</feature>
<dbReference type="GO" id="GO:0005516">
    <property type="term" value="F:calmodulin binding"/>
    <property type="evidence" value="ECO:0007669"/>
    <property type="project" value="UniProtKB-KW"/>
</dbReference>
<gene>
    <name evidence="43" type="ORF">JEQ12_014027</name>
</gene>
<dbReference type="PROSITE" id="PS50800">
    <property type="entry name" value="SAP"/>
    <property type="match status" value="1"/>
</dbReference>
<dbReference type="GO" id="GO:0098794">
    <property type="term" value="C:postsynapse"/>
    <property type="evidence" value="ECO:0007669"/>
    <property type="project" value="TreeGrafter"/>
</dbReference>
<dbReference type="Gene3D" id="2.60.40.2030">
    <property type="match status" value="2"/>
</dbReference>
<feature type="compositionally biased region" description="Polar residues" evidence="39">
    <location>
        <begin position="1430"/>
        <end position="1439"/>
    </location>
</feature>
<dbReference type="GO" id="GO:0098703">
    <property type="term" value="P:calcium ion import across plasma membrane"/>
    <property type="evidence" value="ECO:0007669"/>
    <property type="project" value="TreeGrafter"/>
</dbReference>
<dbReference type="SUPFAM" id="SSF141072">
    <property type="entry name" value="CalX-like"/>
    <property type="match status" value="2"/>
</dbReference>
<sequence length="1456" mass="162600">MLQPRLSPTLSMGFHVLAMVALLFSHVDHISAETEMEGEGNETGECTGSYYCKKGVILPIWEPQDPSFGDKIARATVYFVAMVYMFLGVSIIADRFMSSIEVITSQEKEITIKKPNGETTKTTVRIWNETVSNLTLMALGSSAPEILLSVIEVCGHNFTAGDLGPSTIVGSAAFNMFIIIALCVYVVPDGETRKIKHLRVFFVTAAWSIFAYTWLYIILSVSSPGVVEVWEGLLTFFFFPICVVFAWVADRRLLFYKYVYKRYRAGKQRGMIIEHEGDRPSSKTEIEMDGKVVNSHVDSFLDGALVLEVDERDQDDEEARREMARILKELKQKHPEKEIEQLIELANYQVLSQQQKSRAFYRIQATRLMTGAGNILKRHAADQARKAVSMHEVNTEVAENDPVSKIFFEQGTYQCLENCGTVALTIIRRGGDLTNTVFVDFRTEDGTANAGSDYEFTEGTVVFKPGETQKEIRVGIIDDDIFEEDENFLVHLSNVKVSLEASEDGILEASHVSTLACLGSPSTATVTIFDDDHAGIFTFEEPVTHVSESIGIMEVKVLRTSGARGNVIVPYKTIEGTARGGGEDFEDTCGELEFQNDEIVKTISVKVIDDEEYEKNKTFFLEIGEPRLVEMSEKKALLLNELGGFTITGMNFLSQPVFRKVHAREHPLPSTIITIADEYDDKQPLTSKEEEERRIAEMGRPILGEHTRLEVIIEESYEFKSTVDKLIKKTNLALVVGTNSWREQFIEAITVSAGEDDDDDECGEEKLPSCFDYVMHFLTVFWKVLFAFVPPTEYWNGWACFIVSILMIGILTAFIGDLASHFGCTIGLKDSVTAVVFVALGTSVPDTFASKVAATQDQYADASIGNVTGSNAVNVFLGIGVAWSIAAIYHAANGEQFKVSPGTLAFSVTLFTIFAFINVGVLLYRRRPEIGGSQRVNKTEAPGIDVIVKTHTGLSTAQVGSEPRSLHQTNVHFSQRRKSQQYHKGTILVIKKRLLFEDFFCARQYSKFFLLVVTLYSKLDYDEDASAMLKEVQPRAQKIAEHRRKYEQKHEERKIKERIERVKKAREEHERAQREEEARRQSGSQYGSFPGSFPGGMPGNFPGGMPGMGGRMPGMAGIPGLNEILSDPEVLAAMQDPEVMVVFQDVAQNPANMSKYQSNPKVINLIRNSTYGFHSASLQGGLSSGKYWKCGKMVQDRLGVEKHKGNSGCRFIHQQFRYLSRPASCDLCLYAILSTRTKVPGPGPSELLDPKPTQELVLLAELKQECLARGLETKGIKQDLINRLQAYLEEHAEEEANEEDVLGDETEEEEPKPLELPVKEEEPPEKTVDVAAEKKVVKITSEIPQTERMQKRAERFNVPVSLESKKAARAARFGISPVPSKGLSSDTKPMVNLDKLKERAQRFGLNVSSISRKSEDDEKLKKRKERFGIVTSSAGTGTTEDTEAKKRKRAERFGIA</sequence>
<dbReference type="Gene3D" id="1.10.260.100">
    <property type="match status" value="1"/>
</dbReference>
<evidence type="ECO:0000259" key="42">
    <source>
        <dbReference type="PROSITE" id="PS50800"/>
    </source>
</evidence>
<dbReference type="GO" id="GO:0030424">
    <property type="term" value="C:axon"/>
    <property type="evidence" value="ECO:0007669"/>
    <property type="project" value="TreeGrafter"/>
</dbReference>
<comment type="function">
    <text evidence="33">Mediates the exchange of one Ca(2+) ion against three to four Na(+) ions across the cell membrane, and thereby contributes to the regulation of cytoplasmic Ca(2+) levels and Ca(2+)-dependent cellular processes. Contributes to Ca(2+) transport during excitation-contraction coupling in muscle. In a first phase, voltage-gated channels mediate the rapid increase of cytoplasmic Ca(2+) levels due to release of Ca(2+) stores from the endoplasmic reticulum. SLC8A1 mediates the export of Ca(2+) from the cell during the next phase, so that cytoplasmic Ca(2+) levels rapidly return to baseline. Required for normal embryonic heart development and the onset of heart contractions.</text>
</comment>
<evidence type="ECO:0000256" key="28">
    <source>
        <dbReference type="ARBA" id="ARBA00023201"/>
    </source>
</evidence>
<feature type="compositionally biased region" description="Basic and acidic residues" evidence="39">
    <location>
        <begin position="1064"/>
        <end position="1080"/>
    </location>
</feature>
<feature type="region of interest" description="Disordered" evidence="39">
    <location>
        <begin position="1064"/>
        <end position="1093"/>
    </location>
</feature>
<feature type="compositionally biased region" description="Basic and acidic residues" evidence="39">
    <location>
        <begin position="1311"/>
        <end position="1328"/>
    </location>
</feature>
<proteinExistence type="inferred from homology"/>
<keyword evidence="19 40" id="KW-1133">Transmembrane helix</keyword>
<dbReference type="InterPro" id="IPR001623">
    <property type="entry name" value="DnaJ_domain"/>
</dbReference>
<evidence type="ECO:0000256" key="20">
    <source>
        <dbReference type="ARBA" id="ARBA00022990"/>
    </source>
</evidence>
<dbReference type="InterPro" id="IPR003034">
    <property type="entry name" value="SAP_dom"/>
</dbReference>
<evidence type="ECO:0000256" key="39">
    <source>
        <dbReference type="SAM" id="MobiDB-lite"/>
    </source>
</evidence>
<keyword evidence="17" id="KW-0112">Calmodulin-binding</keyword>
<dbReference type="InterPro" id="IPR006636">
    <property type="entry name" value="STI1_HS-bd"/>
</dbReference>
<dbReference type="PRINTS" id="PR01259">
    <property type="entry name" value="NACAEXCHNGR"/>
</dbReference>
<dbReference type="PANTHER" id="PTHR11878">
    <property type="entry name" value="SODIUM/CALCIUM EXCHANGER"/>
    <property type="match status" value="1"/>
</dbReference>
<evidence type="ECO:0000256" key="16">
    <source>
        <dbReference type="ARBA" id="ARBA00022845"/>
    </source>
</evidence>
<evidence type="ECO:0000256" key="11">
    <source>
        <dbReference type="ARBA" id="ARBA00022723"/>
    </source>
</evidence>
<keyword evidence="26" id="KW-0804">Transcription</keyword>
<dbReference type="FunFam" id="2.60.40.2030:FF:000001">
    <property type="entry name" value="sodium/calcium exchanger 1 isoform X1"/>
    <property type="match status" value="1"/>
</dbReference>
<keyword evidence="24" id="KW-0238">DNA-binding</keyword>
<dbReference type="InterPro" id="IPR044880">
    <property type="entry name" value="NCX_ion-bd_dom_sf"/>
</dbReference>
<evidence type="ECO:0000256" key="18">
    <source>
        <dbReference type="ARBA" id="ARBA00022884"/>
    </source>
</evidence>
<evidence type="ECO:0000313" key="43">
    <source>
        <dbReference type="EMBL" id="KAG5211598.1"/>
    </source>
</evidence>
<dbReference type="InterPro" id="IPR004836">
    <property type="entry name" value="Na_Ca_Ex"/>
</dbReference>
<evidence type="ECO:0000313" key="44">
    <source>
        <dbReference type="Proteomes" id="UP000664991"/>
    </source>
</evidence>
<dbReference type="Gene3D" id="1.25.40.10">
    <property type="entry name" value="Tetratricopeptide repeat domain"/>
    <property type="match status" value="1"/>
</dbReference>
<dbReference type="InterPro" id="IPR032452">
    <property type="entry name" value="Na_Ca_Ex_C-exten"/>
</dbReference>
<reference evidence="43 44" key="1">
    <citation type="submission" date="2020-12" db="EMBL/GenBank/DDBJ databases">
        <title>De novo assembly of Tibetan sheep genome.</title>
        <authorList>
            <person name="Li X."/>
        </authorList>
    </citation>
    <scope>NUCLEOTIDE SEQUENCE [LARGE SCALE GENOMIC DNA]</scope>
    <source>
        <tissue evidence="43">Heart</tissue>
    </source>
</reference>
<comment type="subunit">
    <text evidence="36">Interacts with DDX39A. Interacts with FUS. Interacts (via the C-terminal domain) with DDX39B; the interaction is direct and facilitates RNA binding of DDX39B. Component of the transcription/export (TREX) complex at least composed of ALYREF/THOC4, DDX39B, SARNP/CIP29, CHTOP and the THO subcomplex; TREX seems to have dynamic structure involving ATP-dependent remodeling; in the complex interacts directly with DDX39B in a ATP-dependent manner which bridges it to ALYREF/THOC4.</text>
</comment>
<dbReference type="Pfam" id="PF02037">
    <property type="entry name" value="SAP"/>
    <property type="match status" value="1"/>
</dbReference>
<dbReference type="NCBIfam" id="TIGR00845">
    <property type="entry name" value="caca"/>
    <property type="match status" value="1"/>
</dbReference>
<keyword evidence="28" id="KW-0739">Sodium transport</keyword>
<dbReference type="PANTHER" id="PTHR11878:SF6">
    <property type="entry name" value="SODIUM_CALCIUM EXCHANGER 1"/>
    <property type="match status" value="1"/>
</dbReference>
<keyword evidence="5" id="KW-0813">Transport</keyword>
<dbReference type="SMART" id="SM00727">
    <property type="entry name" value="STI1"/>
    <property type="match status" value="1"/>
</dbReference>
<evidence type="ECO:0000256" key="9">
    <source>
        <dbReference type="ARBA" id="ARBA00022568"/>
    </source>
</evidence>
<dbReference type="FunFam" id="1.10.720.30:FF:000013">
    <property type="entry name" value="SAP domain-containing ribonucleoprotein"/>
    <property type="match status" value="1"/>
</dbReference>
<protein>
    <recommendedName>
        <fullName evidence="37">SAP domain-containing ribonucleoprotein</fullName>
    </recommendedName>
    <alternativeName>
        <fullName evidence="31">Na(+)/Ca(2+)-exchange protein 1</fullName>
    </alternativeName>
    <alternativeName>
        <fullName evidence="38">Nuclear protein Hcc-1</fullName>
    </alternativeName>
    <alternativeName>
        <fullName evidence="4">Sodium/calcium exchanger 1</fullName>
    </alternativeName>
    <alternativeName>
        <fullName evidence="30">Solute carrier family 8 member 1</fullName>
    </alternativeName>
</protein>
<evidence type="ECO:0000256" key="25">
    <source>
        <dbReference type="ARBA" id="ARBA00023136"/>
    </source>
</evidence>
<dbReference type="FunFam" id="1.20.1420.30:FF:000001">
    <property type="entry name" value="sodium/calcium exchanger 1 isoform X1"/>
    <property type="match status" value="1"/>
</dbReference>
<evidence type="ECO:0000256" key="10">
    <source>
        <dbReference type="ARBA" id="ARBA00022692"/>
    </source>
</evidence>
<dbReference type="InterPro" id="IPR003644">
    <property type="entry name" value="Calx_beta"/>
</dbReference>
<evidence type="ECO:0000256" key="4">
    <source>
        <dbReference type="ARBA" id="ARBA00017100"/>
    </source>
</evidence>
<dbReference type="SMART" id="SM00237">
    <property type="entry name" value="Calx_beta"/>
    <property type="match status" value="2"/>
</dbReference>
<feature type="transmembrane region" description="Helical" evidence="40">
    <location>
        <begin position="168"/>
        <end position="188"/>
    </location>
</feature>
<evidence type="ECO:0000256" key="1">
    <source>
        <dbReference type="ARBA" id="ARBA00004324"/>
    </source>
</evidence>
<evidence type="ECO:0000256" key="22">
    <source>
        <dbReference type="ARBA" id="ARBA00023053"/>
    </source>
</evidence>
<keyword evidence="25 40" id="KW-0472">Membrane</keyword>
<dbReference type="Pfam" id="PF01699">
    <property type="entry name" value="Na_Ca_ex"/>
    <property type="match status" value="2"/>
</dbReference>
<comment type="similarity">
    <text evidence="3">Belongs to the Ca(2+):cation antiporter (CaCA) (TC 2.A.19) family. SLC8 subfamily.</text>
</comment>
<keyword evidence="6" id="KW-0050">Antiport</keyword>
<feature type="transmembrane region" description="Helical" evidence="40">
    <location>
        <begin position="75"/>
        <end position="93"/>
    </location>
</feature>
<dbReference type="InterPro" id="IPR036361">
    <property type="entry name" value="SAP_dom_sf"/>
</dbReference>
<evidence type="ECO:0000256" key="35">
    <source>
        <dbReference type="ARBA" id="ARBA00054093"/>
    </source>
</evidence>
<feature type="transmembrane region" description="Helical" evidence="40">
    <location>
        <begin position="904"/>
        <end position="924"/>
    </location>
</feature>
<evidence type="ECO:0000256" key="40">
    <source>
        <dbReference type="SAM" id="Phobius"/>
    </source>
</evidence>
<dbReference type="GO" id="GO:0003723">
    <property type="term" value="F:RNA binding"/>
    <property type="evidence" value="ECO:0007669"/>
    <property type="project" value="UniProtKB-KW"/>
</dbReference>
<evidence type="ECO:0000256" key="32">
    <source>
        <dbReference type="ARBA" id="ARBA00033667"/>
    </source>
</evidence>
<keyword evidence="9" id="KW-0109">Calcium transport</keyword>
<evidence type="ECO:0000256" key="7">
    <source>
        <dbReference type="ARBA" id="ARBA00022475"/>
    </source>
</evidence>
<dbReference type="InterPro" id="IPR051171">
    <property type="entry name" value="CaCA"/>
</dbReference>
<feature type="transmembrane region" description="Helical" evidence="40">
    <location>
        <begin position="6"/>
        <end position="24"/>
    </location>
</feature>
<evidence type="ECO:0000256" key="13">
    <source>
        <dbReference type="ARBA" id="ARBA00022737"/>
    </source>
</evidence>
<evidence type="ECO:0000256" key="29">
    <source>
        <dbReference type="ARBA" id="ARBA00023242"/>
    </source>
</evidence>
<evidence type="ECO:0000256" key="5">
    <source>
        <dbReference type="ARBA" id="ARBA00022448"/>
    </source>
</evidence>
<dbReference type="GO" id="GO:0046872">
    <property type="term" value="F:metal ion binding"/>
    <property type="evidence" value="ECO:0007669"/>
    <property type="project" value="UniProtKB-KW"/>
</dbReference>
<evidence type="ECO:0000256" key="31">
    <source>
        <dbReference type="ARBA" id="ARBA00032110"/>
    </source>
</evidence>
<dbReference type="GO" id="GO:0042383">
    <property type="term" value="C:sarcolemma"/>
    <property type="evidence" value="ECO:0007669"/>
    <property type="project" value="TreeGrafter"/>
</dbReference>
<dbReference type="GO" id="GO:0007154">
    <property type="term" value="P:cell communication"/>
    <property type="evidence" value="ECO:0007669"/>
    <property type="project" value="InterPro"/>
</dbReference>
<dbReference type="GO" id="GO:0016607">
    <property type="term" value="C:nuclear speck"/>
    <property type="evidence" value="ECO:0007669"/>
    <property type="project" value="UniProtKB-SubCell"/>
</dbReference>
<dbReference type="SUPFAM" id="SSF68906">
    <property type="entry name" value="SAP domain"/>
    <property type="match status" value="1"/>
</dbReference>
<evidence type="ECO:0000256" key="23">
    <source>
        <dbReference type="ARBA" id="ARBA00023065"/>
    </source>
</evidence>
<dbReference type="Pfam" id="PF16494">
    <property type="entry name" value="Na_Ca_ex_C"/>
    <property type="match status" value="1"/>
</dbReference>
<keyword evidence="8" id="KW-0597">Phosphoprotein</keyword>
<dbReference type="Proteomes" id="UP000664991">
    <property type="component" value="Unassembled WGS sequence"/>
</dbReference>
<evidence type="ECO:0000256" key="37">
    <source>
        <dbReference type="ARBA" id="ARBA00070653"/>
    </source>
</evidence>
<keyword evidence="18" id="KW-0694">RNA-binding</keyword>
<evidence type="ECO:0000256" key="24">
    <source>
        <dbReference type="ARBA" id="ARBA00023125"/>
    </source>
</evidence>
<dbReference type="GO" id="GO:0005432">
    <property type="term" value="F:calcium:sodium antiporter activity"/>
    <property type="evidence" value="ECO:0007669"/>
    <property type="project" value="InterPro"/>
</dbReference>